<accession>A0ACC3MEI6</accession>
<protein>
    <submittedName>
        <fullName evidence="1">Uncharacterized protein</fullName>
    </submittedName>
</protein>
<organism evidence="1 2">
    <name type="scientific">Vermiconidia calcicola</name>
    <dbReference type="NCBI Taxonomy" id="1690605"/>
    <lineage>
        <taxon>Eukaryota</taxon>
        <taxon>Fungi</taxon>
        <taxon>Dikarya</taxon>
        <taxon>Ascomycota</taxon>
        <taxon>Pezizomycotina</taxon>
        <taxon>Dothideomycetes</taxon>
        <taxon>Dothideomycetidae</taxon>
        <taxon>Mycosphaerellales</taxon>
        <taxon>Extremaceae</taxon>
        <taxon>Vermiconidia</taxon>
    </lineage>
</organism>
<name>A0ACC3MEI6_9PEZI</name>
<keyword evidence="2" id="KW-1185">Reference proteome</keyword>
<reference evidence="1" key="1">
    <citation type="submission" date="2023-07" db="EMBL/GenBank/DDBJ databases">
        <title>Black Yeasts Isolated from many extreme environments.</title>
        <authorList>
            <person name="Coleine C."/>
            <person name="Stajich J.E."/>
            <person name="Selbmann L."/>
        </authorList>
    </citation>
    <scope>NUCLEOTIDE SEQUENCE</scope>
    <source>
        <strain evidence="1">CCFEE 5714</strain>
    </source>
</reference>
<gene>
    <name evidence="1" type="ORF">LTR37_019428</name>
</gene>
<proteinExistence type="predicted"/>
<dbReference type="Proteomes" id="UP001281147">
    <property type="component" value="Unassembled WGS sequence"/>
</dbReference>
<evidence type="ECO:0000313" key="1">
    <source>
        <dbReference type="EMBL" id="KAK3686837.1"/>
    </source>
</evidence>
<comment type="caution">
    <text evidence="1">The sequence shown here is derived from an EMBL/GenBank/DDBJ whole genome shotgun (WGS) entry which is preliminary data.</text>
</comment>
<evidence type="ECO:0000313" key="2">
    <source>
        <dbReference type="Proteomes" id="UP001281147"/>
    </source>
</evidence>
<dbReference type="EMBL" id="JAUTXU010000300">
    <property type="protein sequence ID" value="KAK3686837.1"/>
    <property type="molecule type" value="Genomic_DNA"/>
</dbReference>
<sequence length="354" mass="40470">MAKRKLTYTLCEMEEVLGYTVQSCDQRTRTKKRYYSDLRPVPDTACEETEKDFEAYHRLRHDVSQDRILKGSLSGLEVIETSTVGEDCVTVFQDTAIGVHRFSVNIWHGTGFDLSVALNYCEASRTLAIVKSRPNVAYDTRSPLFRLPREIRNRIYDLTMAHGVWEVSDLEDFDRSTFPAAVGDPSGFYFPLSKDLPILRVSAQVRQEVLPFAYRRTTFRFDDMDDLLKLLVAVGQIGRGNIESLEFPWESRVDLEDSWNQDPNPGEGPIPMPKVHVLKCMSLLQQCKRLKFLCIRFPTEVLLNLDLSAFMADPGVHALCSIHGVERVEIQSMDHESLKNSESAELLQEILQRT</sequence>